<reference evidence="3 4" key="1">
    <citation type="submission" date="2019-09" db="EMBL/GenBank/DDBJ databases">
        <title>Draft genome sequences of 48 bacterial type strains from the CCUG.</title>
        <authorList>
            <person name="Tunovic T."/>
            <person name="Pineiro-Iglesias B."/>
            <person name="Unosson C."/>
            <person name="Inganas E."/>
            <person name="Ohlen M."/>
            <person name="Cardew S."/>
            <person name="Jensie-Markopoulos S."/>
            <person name="Salva-Serra F."/>
            <person name="Jaen-Luchoro D."/>
            <person name="Karlsson R."/>
            <person name="Svensson-Stadler L."/>
            <person name="Chun J."/>
            <person name="Moore E."/>
        </authorList>
    </citation>
    <scope>NUCLEOTIDE SEQUENCE [LARGE SCALE GENOMIC DNA]</scope>
    <source>
        <strain evidence="3 4">CCUG 65687</strain>
    </source>
</reference>
<dbReference type="Pfam" id="PF02113">
    <property type="entry name" value="Peptidase_S13"/>
    <property type="match status" value="1"/>
</dbReference>
<dbReference type="GO" id="GO:0000270">
    <property type="term" value="P:peptidoglycan metabolic process"/>
    <property type="evidence" value="ECO:0007669"/>
    <property type="project" value="TreeGrafter"/>
</dbReference>
<dbReference type="EC" id="3.4.16.4" evidence="3"/>
<dbReference type="AlphaFoldDB" id="A0A6L3NGD5"/>
<protein>
    <submittedName>
        <fullName evidence="3">D-alanyl-D-alanine carboxypeptidase/D-alanyl-D-alanine-endopeptidase</fullName>
        <ecNumber evidence="3">3.4.16.4</ecNumber>
    </submittedName>
</protein>
<dbReference type="EMBL" id="VZOL01000161">
    <property type="protein sequence ID" value="KAB0675390.1"/>
    <property type="molecule type" value="Genomic_DNA"/>
</dbReference>
<dbReference type="PANTHER" id="PTHR30023:SF0">
    <property type="entry name" value="PENICILLIN-SENSITIVE CARBOXYPEPTIDASE A"/>
    <property type="match status" value="1"/>
</dbReference>
<dbReference type="NCBIfam" id="TIGR00666">
    <property type="entry name" value="PBP4"/>
    <property type="match status" value="1"/>
</dbReference>
<dbReference type="PROSITE" id="PS51257">
    <property type="entry name" value="PROKAR_LIPOPROTEIN"/>
    <property type="match status" value="1"/>
</dbReference>
<evidence type="ECO:0000256" key="1">
    <source>
        <dbReference type="ARBA" id="ARBA00006096"/>
    </source>
</evidence>
<keyword evidence="3" id="KW-0121">Carboxypeptidase</keyword>
<dbReference type="SUPFAM" id="SSF56601">
    <property type="entry name" value="beta-lactamase/transpeptidase-like"/>
    <property type="match status" value="1"/>
</dbReference>
<dbReference type="Proteomes" id="UP000473571">
    <property type="component" value="Unassembled WGS sequence"/>
</dbReference>
<keyword evidence="2 3" id="KW-0378">Hydrolase</keyword>
<comment type="similarity">
    <text evidence="1">Belongs to the peptidase S13 family.</text>
</comment>
<evidence type="ECO:0000313" key="4">
    <source>
        <dbReference type="Proteomes" id="UP000473571"/>
    </source>
</evidence>
<dbReference type="PANTHER" id="PTHR30023">
    <property type="entry name" value="D-ALANYL-D-ALANINE CARBOXYPEPTIDASE"/>
    <property type="match status" value="1"/>
</dbReference>
<dbReference type="InterPro" id="IPR012338">
    <property type="entry name" value="Beta-lactam/transpept-like"/>
</dbReference>
<dbReference type="Gene3D" id="3.50.80.20">
    <property type="entry name" value="D-Ala-D-Ala carboxypeptidase C, peptidase S13"/>
    <property type="match status" value="1"/>
</dbReference>
<evidence type="ECO:0000313" key="3">
    <source>
        <dbReference type="EMBL" id="KAB0675390.1"/>
    </source>
</evidence>
<comment type="caution">
    <text evidence="3">The sequence shown here is derived from an EMBL/GenBank/DDBJ whole genome shotgun (WGS) entry which is preliminary data.</text>
</comment>
<keyword evidence="3" id="KW-0645">Protease</keyword>
<accession>A0A6L3NGD5</accession>
<dbReference type="GO" id="GO:0009002">
    <property type="term" value="F:serine-type D-Ala-D-Ala carboxypeptidase activity"/>
    <property type="evidence" value="ECO:0007669"/>
    <property type="project" value="UniProtKB-EC"/>
</dbReference>
<gene>
    <name evidence="3" type="primary">dacB</name>
    <name evidence="3" type="ORF">F7R13_14335</name>
</gene>
<evidence type="ECO:0000256" key="2">
    <source>
        <dbReference type="ARBA" id="ARBA00022801"/>
    </source>
</evidence>
<dbReference type="Gene3D" id="3.40.710.10">
    <property type="entry name" value="DD-peptidase/beta-lactamase superfamily"/>
    <property type="match status" value="1"/>
</dbReference>
<sequence>MISGRRVLAAVALISTAAAALIAGCGGNTTRSMQGEIEQVIGASRYRQSTWSINVIDPATGATVYAIQPDALTYVGSTRKLFSVGMALNQLGADHQFVTPVYALGSVEASGTLDGNLILVASGDLTMGGRANPDGTIAFSGFDHNEANSLGNAGIVQADPLAGYDKLASQIAAAGIKRIGGDVVIDDRLFVPFDFREEFNVSPIFVNDDVVDVLVNPGAAGATANVDWRPKSAAFGVTSSVSMVGANADTDIEFAPRDPTCFGTPRCFGNVSGTLAAQYVPPLTGAYPLVKTFRITDPASYARTVLVEALARHGVAVGAPAVEVNPRQSLPPQGAYASASPVARLVSPPYREYAKFILKVSYNIGADVSLVLYGLASSGATTMHDALATERAALESQFHLAPDSFAFVDGSGGLETKATGTALTTLLAGMQKTAYFDAYLDALPVLGVDGSLGFVTEFMQDASLAGAKGHVRAKTGTYVGGKPVALKGQALAGYVDAKSGRRYVFMLSVNNVPFGSIDDVLPVFQDQGRIAAILWKYL</sequence>
<dbReference type="GO" id="GO:0006508">
    <property type="term" value="P:proteolysis"/>
    <property type="evidence" value="ECO:0007669"/>
    <property type="project" value="InterPro"/>
</dbReference>
<dbReference type="InterPro" id="IPR000667">
    <property type="entry name" value="Peptidase_S13"/>
</dbReference>
<proteinExistence type="inferred from homology"/>
<organism evidence="3 4">
    <name type="scientific">Burkholderia territorii</name>
    <dbReference type="NCBI Taxonomy" id="1503055"/>
    <lineage>
        <taxon>Bacteria</taxon>
        <taxon>Pseudomonadati</taxon>
        <taxon>Pseudomonadota</taxon>
        <taxon>Betaproteobacteria</taxon>
        <taxon>Burkholderiales</taxon>
        <taxon>Burkholderiaceae</taxon>
        <taxon>Burkholderia</taxon>
        <taxon>Burkholderia cepacia complex</taxon>
    </lineage>
</organism>
<name>A0A6L3NGD5_9BURK</name>